<sequence length="147" mass="16191">MDESSQSNHHGGHVFAVLLRSMCRWNGGVGASIHLVDAHVAVTGAVGINKTKEKVRAEKLVEREHEKVLDAIKEYSFLMEDTRPFASLIDSTSSKIQQLQKAFAELCNALGVLVMNLGACLVKKQELYAMMFASLGGGYHMKVENRD</sequence>
<protein>
    <submittedName>
        <fullName evidence="1">Uncharacterized protein</fullName>
    </submittedName>
</protein>
<dbReference type="Proteomes" id="UP000712600">
    <property type="component" value="Unassembled WGS sequence"/>
</dbReference>
<name>A0A8S9RFE9_BRACR</name>
<evidence type="ECO:0000313" key="1">
    <source>
        <dbReference type="EMBL" id="KAF3571678.1"/>
    </source>
</evidence>
<gene>
    <name evidence="1" type="ORF">F2Q69_00058107</name>
</gene>
<reference evidence="1" key="1">
    <citation type="submission" date="2019-12" db="EMBL/GenBank/DDBJ databases">
        <title>Genome sequencing and annotation of Brassica cretica.</title>
        <authorList>
            <person name="Studholme D.J."/>
            <person name="Sarris P."/>
        </authorList>
    </citation>
    <scope>NUCLEOTIDE SEQUENCE</scope>
    <source>
        <strain evidence="1">PFS-109/04</strain>
        <tissue evidence="1">Leaf</tissue>
    </source>
</reference>
<proteinExistence type="predicted"/>
<comment type="caution">
    <text evidence="1">The sequence shown here is derived from an EMBL/GenBank/DDBJ whole genome shotgun (WGS) entry which is preliminary data.</text>
</comment>
<evidence type="ECO:0000313" key="2">
    <source>
        <dbReference type="Proteomes" id="UP000712600"/>
    </source>
</evidence>
<dbReference type="AlphaFoldDB" id="A0A8S9RFE9"/>
<dbReference type="EMBL" id="QGKX02000095">
    <property type="protein sequence ID" value="KAF3571678.1"/>
    <property type="molecule type" value="Genomic_DNA"/>
</dbReference>
<accession>A0A8S9RFE9</accession>
<organism evidence="1 2">
    <name type="scientific">Brassica cretica</name>
    <name type="common">Mustard</name>
    <dbReference type="NCBI Taxonomy" id="69181"/>
    <lineage>
        <taxon>Eukaryota</taxon>
        <taxon>Viridiplantae</taxon>
        <taxon>Streptophyta</taxon>
        <taxon>Embryophyta</taxon>
        <taxon>Tracheophyta</taxon>
        <taxon>Spermatophyta</taxon>
        <taxon>Magnoliopsida</taxon>
        <taxon>eudicotyledons</taxon>
        <taxon>Gunneridae</taxon>
        <taxon>Pentapetalae</taxon>
        <taxon>rosids</taxon>
        <taxon>malvids</taxon>
        <taxon>Brassicales</taxon>
        <taxon>Brassicaceae</taxon>
        <taxon>Brassiceae</taxon>
        <taxon>Brassica</taxon>
    </lineage>
</organism>